<protein>
    <recommendedName>
        <fullName evidence="6 14">Pantothenate kinase</fullName>
        <ecNumber evidence="5 14">2.7.1.33</ecNumber>
    </recommendedName>
    <alternativeName>
        <fullName evidence="13 14">Pantothenic acid kinase</fullName>
    </alternativeName>
</protein>
<keyword evidence="10 14" id="KW-0418">Kinase</keyword>
<comment type="caution">
    <text evidence="14">Lacks conserved residue(s) required for the propagation of feature annotation.</text>
</comment>
<comment type="catalytic activity">
    <reaction evidence="1 14 15">
        <text>(R)-pantothenate + ATP = (R)-4'-phosphopantothenate + ADP + H(+)</text>
        <dbReference type="Rhea" id="RHEA:16373"/>
        <dbReference type="ChEBI" id="CHEBI:10986"/>
        <dbReference type="ChEBI" id="CHEBI:15378"/>
        <dbReference type="ChEBI" id="CHEBI:29032"/>
        <dbReference type="ChEBI" id="CHEBI:30616"/>
        <dbReference type="ChEBI" id="CHEBI:456216"/>
        <dbReference type="EC" id="2.7.1.33"/>
    </reaction>
</comment>
<evidence type="ECO:0000256" key="12">
    <source>
        <dbReference type="ARBA" id="ARBA00022993"/>
    </source>
</evidence>
<evidence type="ECO:0000259" key="16">
    <source>
        <dbReference type="Pfam" id="PF00485"/>
    </source>
</evidence>
<dbReference type="GO" id="GO:0005524">
    <property type="term" value="F:ATP binding"/>
    <property type="evidence" value="ECO:0007669"/>
    <property type="project" value="UniProtKB-UniRule"/>
</dbReference>
<evidence type="ECO:0000256" key="1">
    <source>
        <dbReference type="ARBA" id="ARBA00001206"/>
    </source>
</evidence>
<dbReference type="KEGG" id="lho:LOOC260_118920"/>
<organism evidence="17 18">
    <name type="scientific">Paucilactobacillus hokkaidonensis JCM 18461</name>
    <dbReference type="NCBI Taxonomy" id="1291742"/>
    <lineage>
        <taxon>Bacteria</taxon>
        <taxon>Bacillati</taxon>
        <taxon>Bacillota</taxon>
        <taxon>Bacilli</taxon>
        <taxon>Lactobacillales</taxon>
        <taxon>Lactobacillaceae</taxon>
        <taxon>Paucilactobacillus</taxon>
    </lineage>
</organism>
<feature type="domain" description="Phosphoribulokinase/uridine kinase" evidence="16">
    <location>
        <begin position="85"/>
        <end position="232"/>
    </location>
</feature>
<gene>
    <name evidence="14 17" type="primary">coaA</name>
    <name evidence="17" type="ORF">LOOC260_118920</name>
</gene>
<evidence type="ECO:0000256" key="15">
    <source>
        <dbReference type="RuleBase" id="RU003530"/>
    </source>
</evidence>
<reference evidence="17 18" key="1">
    <citation type="submission" date="2014-11" db="EMBL/GenBank/DDBJ databases">
        <title>Complete genome sequence and analysis of Lactobacillus hokkaidonensis LOOC260T.</title>
        <authorList>
            <person name="Tanizawa Y."/>
            <person name="Tohno M."/>
            <person name="Kaminuma E."/>
            <person name="Nakamura Y."/>
            <person name="Arita M."/>
        </authorList>
    </citation>
    <scope>NUCLEOTIDE SEQUENCE [LARGE SCALE GENOMIC DNA]</scope>
    <source>
        <strain evidence="17 18">LOOC260</strain>
    </source>
</reference>
<comment type="subcellular location">
    <subcellularLocation>
        <location evidence="2 14 15">Cytoplasm</location>
    </subcellularLocation>
</comment>
<dbReference type="HOGENOM" id="CLU_053818_1_1_9"/>
<dbReference type="GO" id="GO:0015937">
    <property type="term" value="P:coenzyme A biosynthetic process"/>
    <property type="evidence" value="ECO:0007669"/>
    <property type="project" value="UniProtKB-UniRule"/>
</dbReference>
<keyword evidence="11 14" id="KW-0067">ATP-binding</keyword>
<keyword evidence="12 14" id="KW-0173">Coenzyme A biosynthesis</keyword>
<dbReference type="GO" id="GO:0004594">
    <property type="term" value="F:pantothenate kinase activity"/>
    <property type="evidence" value="ECO:0007669"/>
    <property type="project" value="UniProtKB-UniRule"/>
</dbReference>
<evidence type="ECO:0000256" key="11">
    <source>
        <dbReference type="ARBA" id="ARBA00022840"/>
    </source>
</evidence>
<evidence type="ECO:0000256" key="13">
    <source>
        <dbReference type="ARBA" id="ARBA00032866"/>
    </source>
</evidence>
<dbReference type="InterPro" id="IPR004566">
    <property type="entry name" value="PanK"/>
</dbReference>
<dbReference type="Pfam" id="PF00485">
    <property type="entry name" value="PRK"/>
    <property type="match status" value="1"/>
</dbReference>
<dbReference type="UniPathway" id="UPA00241">
    <property type="reaction ID" value="UER00352"/>
</dbReference>
<dbReference type="NCBIfam" id="TIGR00554">
    <property type="entry name" value="panK_bact"/>
    <property type="match status" value="1"/>
</dbReference>
<dbReference type="PANTHER" id="PTHR10285">
    <property type="entry name" value="URIDINE KINASE"/>
    <property type="match status" value="1"/>
</dbReference>
<evidence type="ECO:0000256" key="4">
    <source>
        <dbReference type="ARBA" id="ARBA00006087"/>
    </source>
</evidence>
<evidence type="ECO:0000313" key="17">
    <source>
        <dbReference type="EMBL" id="BAP86398.1"/>
    </source>
</evidence>
<dbReference type="HAMAP" id="MF_00215">
    <property type="entry name" value="Pantothen_kinase_1"/>
    <property type="match status" value="1"/>
</dbReference>
<evidence type="ECO:0000256" key="7">
    <source>
        <dbReference type="ARBA" id="ARBA00022490"/>
    </source>
</evidence>
<evidence type="ECO:0000256" key="10">
    <source>
        <dbReference type="ARBA" id="ARBA00022777"/>
    </source>
</evidence>
<evidence type="ECO:0000313" key="18">
    <source>
        <dbReference type="Proteomes" id="UP000031620"/>
    </source>
</evidence>
<evidence type="ECO:0000256" key="5">
    <source>
        <dbReference type="ARBA" id="ARBA00012102"/>
    </source>
</evidence>
<sequence>MEDRINYYQFDRDKWHSFYPNGRAQLSQENLNDIRGLNDRISIDDVEAVYLPLIQLLKLRYAEYQQWQQQKTSFLQMEEPRIPFIIGIAGPVAVGKSTTARLLSFLLNQLLPDERVEMITTDGFLFPNAELKRRHLLKRKGFPESYDMEKLLTFLNDVKRGEPVVKSPVYSHATYDIVPDQMHRIERPDILIVEGINTLQLPTNERLYVSDFFDFSIYVDAQPELIKHWFLERFGLLLDSAFQDPTNYYYPAAIGDRDEAFDMARNIWHDIDLKNLEEFILPTRNRADLILHKTKHHLINKIYLRK</sequence>
<dbReference type="PIRSF" id="PIRSF000545">
    <property type="entry name" value="Pantothenate_kin"/>
    <property type="match status" value="1"/>
</dbReference>
<evidence type="ECO:0000256" key="14">
    <source>
        <dbReference type="HAMAP-Rule" id="MF_00215"/>
    </source>
</evidence>
<accession>A0A0A1GZG6</accession>
<evidence type="ECO:0000256" key="6">
    <source>
        <dbReference type="ARBA" id="ARBA00015080"/>
    </source>
</evidence>
<dbReference type="SUPFAM" id="SSF52540">
    <property type="entry name" value="P-loop containing nucleoside triphosphate hydrolases"/>
    <property type="match status" value="1"/>
</dbReference>
<dbReference type="EC" id="2.7.1.33" evidence="5 14"/>
<evidence type="ECO:0000256" key="2">
    <source>
        <dbReference type="ARBA" id="ARBA00004496"/>
    </source>
</evidence>
<evidence type="ECO:0000256" key="8">
    <source>
        <dbReference type="ARBA" id="ARBA00022679"/>
    </source>
</evidence>
<dbReference type="InterPro" id="IPR006083">
    <property type="entry name" value="PRK/URK"/>
</dbReference>
<dbReference type="InterPro" id="IPR027417">
    <property type="entry name" value="P-loop_NTPase"/>
</dbReference>
<dbReference type="AlphaFoldDB" id="A0A0A1GZG6"/>
<dbReference type="GO" id="GO:0005737">
    <property type="term" value="C:cytoplasm"/>
    <property type="evidence" value="ECO:0007669"/>
    <property type="project" value="UniProtKB-SubCell"/>
</dbReference>
<evidence type="ECO:0000256" key="3">
    <source>
        <dbReference type="ARBA" id="ARBA00005225"/>
    </source>
</evidence>
<name>A0A0A1GZG6_9LACO</name>
<dbReference type="EMBL" id="AP014680">
    <property type="protein sequence ID" value="BAP86398.1"/>
    <property type="molecule type" value="Genomic_DNA"/>
</dbReference>
<dbReference type="STRING" id="1291742.LOOC260_118920"/>
<evidence type="ECO:0000256" key="9">
    <source>
        <dbReference type="ARBA" id="ARBA00022741"/>
    </source>
</evidence>
<dbReference type="Proteomes" id="UP000031620">
    <property type="component" value="Chromosome"/>
</dbReference>
<comment type="pathway">
    <text evidence="3 14 15">Cofactor biosynthesis; coenzyme A biosynthesis; CoA from (R)-pantothenate: step 1/5.</text>
</comment>
<dbReference type="CDD" id="cd02025">
    <property type="entry name" value="PanK"/>
    <property type="match status" value="1"/>
</dbReference>
<proteinExistence type="inferred from homology"/>
<dbReference type="Gene3D" id="3.40.50.300">
    <property type="entry name" value="P-loop containing nucleotide triphosphate hydrolases"/>
    <property type="match status" value="1"/>
</dbReference>
<keyword evidence="7 14" id="KW-0963">Cytoplasm</keyword>
<keyword evidence="8 14" id="KW-0808">Transferase</keyword>
<dbReference type="RefSeq" id="WP_041094440.1">
    <property type="nucleotide sequence ID" value="NZ_AP014680.1"/>
</dbReference>
<keyword evidence="9 14" id="KW-0547">Nucleotide-binding</keyword>
<comment type="similarity">
    <text evidence="4 14 15">Belongs to the prokaryotic pantothenate kinase family.</text>
</comment>